<sequence length="24" mass="2696">NFSTPTDEQLERGIKILGEYANSL</sequence>
<organism evidence="1">
    <name type="scientific">human gut metagenome</name>
    <dbReference type="NCBI Taxonomy" id="408170"/>
    <lineage>
        <taxon>unclassified sequences</taxon>
        <taxon>metagenomes</taxon>
        <taxon>organismal metagenomes</taxon>
    </lineage>
</organism>
<protein>
    <submittedName>
        <fullName evidence="1">Uncharacterized protein</fullName>
    </submittedName>
</protein>
<comment type="caution">
    <text evidence="1">The sequence shown here is derived from an EMBL/GenBank/DDBJ whole genome shotgun (WGS) entry which is preliminary data.</text>
</comment>
<dbReference type="AlphaFoldDB" id="K1TWL2"/>
<accession>K1TWL2</accession>
<name>K1TWL2_9ZZZZ</name>
<gene>
    <name evidence="1" type="ORF">LEA_06969</name>
</gene>
<feature type="non-terminal residue" evidence="1">
    <location>
        <position position="1"/>
    </location>
</feature>
<proteinExistence type="predicted"/>
<reference evidence="1" key="1">
    <citation type="journal article" date="2013" name="Environ. Microbiol.">
        <title>Microbiota from the distal guts of lean and obese adolescents exhibit partial functional redundancy besides clear differences in community structure.</title>
        <authorList>
            <person name="Ferrer M."/>
            <person name="Ruiz A."/>
            <person name="Lanza F."/>
            <person name="Haange S.B."/>
            <person name="Oberbach A."/>
            <person name="Till H."/>
            <person name="Bargiela R."/>
            <person name="Campoy C."/>
            <person name="Segura M.T."/>
            <person name="Richter M."/>
            <person name="von Bergen M."/>
            <person name="Seifert J."/>
            <person name="Suarez A."/>
        </authorList>
    </citation>
    <scope>NUCLEOTIDE SEQUENCE</scope>
</reference>
<evidence type="ECO:0000313" key="1">
    <source>
        <dbReference type="EMBL" id="EKC71994.1"/>
    </source>
</evidence>
<dbReference type="EMBL" id="AJWY01004574">
    <property type="protein sequence ID" value="EKC71994.1"/>
    <property type="molecule type" value="Genomic_DNA"/>
</dbReference>